<protein>
    <submittedName>
        <fullName evidence="1">Uncharacterized protein</fullName>
    </submittedName>
</protein>
<sequence>MWDGHPANRSGTGLTSRLHVGKVWRDQTDKLSVSAHIPADIVGSRFAFPPSEEAPQ</sequence>
<keyword evidence="2" id="KW-1185">Reference proteome</keyword>
<reference evidence="1" key="1">
    <citation type="submission" date="2021-01" db="EMBL/GenBank/DDBJ databases">
        <title>Whole genome shotgun sequence of Actinoplanes ferrugineus NBRC 15555.</title>
        <authorList>
            <person name="Komaki H."/>
            <person name="Tamura T."/>
        </authorList>
    </citation>
    <scope>NUCLEOTIDE SEQUENCE</scope>
    <source>
        <strain evidence="1">NBRC 15555</strain>
    </source>
</reference>
<dbReference type="Proteomes" id="UP000598174">
    <property type="component" value="Unassembled WGS sequence"/>
</dbReference>
<dbReference type="EMBL" id="BOMM01000012">
    <property type="protein sequence ID" value="GIE09984.1"/>
    <property type="molecule type" value="Genomic_DNA"/>
</dbReference>
<name>A0A919J065_9ACTN</name>
<evidence type="ECO:0000313" key="1">
    <source>
        <dbReference type="EMBL" id="GIE09984.1"/>
    </source>
</evidence>
<dbReference type="AlphaFoldDB" id="A0A919J065"/>
<gene>
    <name evidence="1" type="ORF">Afe05nite_18240</name>
</gene>
<proteinExistence type="predicted"/>
<comment type="caution">
    <text evidence="1">The sequence shown here is derived from an EMBL/GenBank/DDBJ whole genome shotgun (WGS) entry which is preliminary data.</text>
</comment>
<evidence type="ECO:0000313" key="2">
    <source>
        <dbReference type="Proteomes" id="UP000598174"/>
    </source>
</evidence>
<organism evidence="1 2">
    <name type="scientific">Paractinoplanes ferrugineus</name>
    <dbReference type="NCBI Taxonomy" id="113564"/>
    <lineage>
        <taxon>Bacteria</taxon>
        <taxon>Bacillati</taxon>
        <taxon>Actinomycetota</taxon>
        <taxon>Actinomycetes</taxon>
        <taxon>Micromonosporales</taxon>
        <taxon>Micromonosporaceae</taxon>
        <taxon>Paractinoplanes</taxon>
    </lineage>
</organism>
<accession>A0A919J065</accession>